<sequence>MLFSFSGYAHQRACLWKQKERQSQIDSLPAIYSTPLSLSEEKIHALSISQLVSRCRSGAIAPSAVMMAYAKKTLVAQHATNCVTDIMFDESLSIPSVANWGPGVDSETQVTEAGTHDHSLLGVPVSIKDTVDIVGHDTTIGYSRNVARPASASSAIVRLLQDAGALVHVKTTVPTGLLALETTSDIFGRTTNPYNPNHTAGASTGGGGALVAYGGSKIEIGTDVGGSVRIPAHFCGIWSLKGSAGRFPMWGSSSSMMGLEGVPIVASPLAGNLVDLEEFWKRVVLSEPWRYDHTCVPMPWKFVNLQVEGRKLKWGIMWEDGVIPPSPACRRALTMVASALRKQGHEVVDFHPPNVFEGLKIAYQLLFADGGKQVASQLSPREAFGVSTSSILDLLNLSRFVKKVLAFFTRSSDPISAEIYDIMHAKTIVEDRKLIAARDEYRARWHQKWTEDGLDFVLTVPHVLPALENGTSKQATLLSAGYTCIFSLLDYTAGVLPVTFVDKIVDALPKDFASTPQGKSLNGVAKGAFSVYDAEKMHGLPLGVQVAGRRLEEEKVLEGMKLIEAALREQGTVFVPQVRM</sequence>
<evidence type="ECO:0000259" key="5">
    <source>
        <dbReference type="Pfam" id="PF01425"/>
    </source>
</evidence>
<evidence type="ECO:0000256" key="1">
    <source>
        <dbReference type="ARBA" id="ARBA00009199"/>
    </source>
</evidence>
<dbReference type="Gene3D" id="3.90.1300.10">
    <property type="entry name" value="Amidase signature (AS) domain"/>
    <property type="match status" value="1"/>
</dbReference>
<dbReference type="AlphaFoldDB" id="B0DFB3"/>
<dbReference type="PIRSF" id="PIRSF001221">
    <property type="entry name" value="Amidase_fungi"/>
    <property type="match status" value="1"/>
</dbReference>
<feature type="active site" description="Charge relay system" evidence="3">
    <location>
        <position position="128"/>
    </location>
</feature>
<protein>
    <submittedName>
        <fullName evidence="6">Predicted protein</fullName>
    </submittedName>
</protein>
<feature type="active site" description="Charge relay system" evidence="3">
    <location>
        <position position="203"/>
    </location>
</feature>
<dbReference type="GeneID" id="6078207"/>
<evidence type="ECO:0000256" key="4">
    <source>
        <dbReference type="PIRSR" id="PIRSR001221-2"/>
    </source>
</evidence>
<organism evidence="7">
    <name type="scientific">Laccaria bicolor (strain S238N-H82 / ATCC MYA-4686)</name>
    <name type="common">Bicoloured deceiver</name>
    <name type="synonym">Laccaria laccata var. bicolor</name>
    <dbReference type="NCBI Taxonomy" id="486041"/>
    <lineage>
        <taxon>Eukaryota</taxon>
        <taxon>Fungi</taxon>
        <taxon>Dikarya</taxon>
        <taxon>Basidiomycota</taxon>
        <taxon>Agaricomycotina</taxon>
        <taxon>Agaricomycetes</taxon>
        <taxon>Agaricomycetidae</taxon>
        <taxon>Agaricales</taxon>
        <taxon>Agaricineae</taxon>
        <taxon>Hydnangiaceae</taxon>
        <taxon>Laccaria</taxon>
    </lineage>
</organism>
<dbReference type="GO" id="GO:0016787">
    <property type="term" value="F:hydrolase activity"/>
    <property type="evidence" value="ECO:0007669"/>
    <property type="project" value="UniProtKB-KW"/>
</dbReference>
<proteinExistence type="inferred from homology"/>
<reference evidence="6 7" key="1">
    <citation type="journal article" date="2008" name="Nature">
        <title>The genome of Laccaria bicolor provides insights into mycorrhizal symbiosis.</title>
        <authorList>
            <person name="Martin F."/>
            <person name="Aerts A."/>
            <person name="Ahren D."/>
            <person name="Brun A."/>
            <person name="Danchin E.G.J."/>
            <person name="Duchaussoy F."/>
            <person name="Gibon J."/>
            <person name="Kohler A."/>
            <person name="Lindquist E."/>
            <person name="Pereda V."/>
            <person name="Salamov A."/>
            <person name="Shapiro H.J."/>
            <person name="Wuyts J."/>
            <person name="Blaudez D."/>
            <person name="Buee M."/>
            <person name="Brokstein P."/>
            <person name="Canbaeck B."/>
            <person name="Cohen D."/>
            <person name="Courty P.E."/>
            <person name="Coutinho P.M."/>
            <person name="Delaruelle C."/>
            <person name="Detter J.C."/>
            <person name="Deveau A."/>
            <person name="DiFazio S."/>
            <person name="Duplessis S."/>
            <person name="Fraissinet-Tachet L."/>
            <person name="Lucic E."/>
            <person name="Frey-Klett P."/>
            <person name="Fourrey C."/>
            <person name="Feussner I."/>
            <person name="Gay G."/>
            <person name="Grimwood J."/>
            <person name="Hoegger P.J."/>
            <person name="Jain P."/>
            <person name="Kilaru S."/>
            <person name="Labbe J."/>
            <person name="Lin Y.C."/>
            <person name="Legue V."/>
            <person name="Le Tacon F."/>
            <person name="Marmeisse R."/>
            <person name="Melayah D."/>
            <person name="Montanini B."/>
            <person name="Muratet M."/>
            <person name="Nehls U."/>
            <person name="Niculita-Hirzel H."/>
            <person name="Oudot-Le Secq M.P."/>
            <person name="Peter M."/>
            <person name="Quesneville H."/>
            <person name="Rajashekar B."/>
            <person name="Reich M."/>
            <person name="Rouhier N."/>
            <person name="Schmutz J."/>
            <person name="Yin T."/>
            <person name="Chalot M."/>
            <person name="Henrissat B."/>
            <person name="Kuees U."/>
            <person name="Lucas S."/>
            <person name="Van de Peer Y."/>
            <person name="Podila G.K."/>
            <person name="Polle A."/>
            <person name="Pukkila P.J."/>
            <person name="Richardson P.M."/>
            <person name="Rouze P."/>
            <person name="Sanders I.R."/>
            <person name="Stajich J.E."/>
            <person name="Tunlid A."/>
            <person name="Tuskan G."/>
            <person name="Grigoriev I.V."/>
        </authorList>
    </citation>
    <scope>NUCLEOTIDE SEQUENCE [LARGE SCALE GENOMIC DNA]</scope>
    <source>
        <strain evidence="7">S238N-H82 / ATCC MYA-4686</strain>
    </source>
</reference>
<dbReference type="HOGENOM" id="CLU_009600_9_3_1"/>
<comment type="similarity">
    <text evidence="1">Belongs to the amidase family.</text>
</comment>
<keyword evidence="7" id="KW-1185">Reference proteome</keyword>
<feature type="binding site" evidence="4">
    <location>
        <begin position="224"/>
        <end position="227"/>
    </location>
    <ligand>
        <name>substrate</name>
    </ligand>
</feature>
<evidence type="ECO:0000313" key="7">
    <source>
        <dbReference type="Proteomes" id="UP000001194"/>
    </source>
</evidence>
<dbReference type="InterPro" id="IPR023631">
    <property type="entry name" value="Amidase_dom"/>
</dbReference>
<dbReference type="KEGG" id="lbc:LACBIDRAFT_299735"/>
<name>B0DFB3_LACBS</name>
<dbReference type="InterPro" id="IPR036928">
    <property type="entry name" value="AS_sf"/>
</dbReference>
<feature type="active site" description="Acyl-ester intermediate" evidence="3">
    <location>
        <position position="227"/>
    </location>
</feature>
<dbReference type="Proteomes" id="UP000001194">
    <property type="component" value="Unassembled WGS sequence"/>
</dbReference>
<dbReference type="PANTHER" id="PTHR46072:SF10">
    <property type="entry name" value="ACETAMIDASE"/>
    <property type="match status" value="1"/>
</dbReference>
<evidence type="ECO:0000256" key="3">
    <source>
        <dbReference type="PIRSR" id="PIRSR001221-1"/>
    </source>
</evidence>
<accession>B0DFB3</accession>
<gene>
    <name evidence="6" type="ORF">LACBIDRAFT_299735</name>
</gene>
<dbReference type="InParanoid" id="B0DFB3"/>
<dbReference type="RefSeq" id="XP_001882678.1">
    <property type="nucleotide sequence ID" value="XM_001882643.1"/>
</dbReference>
<evidence type="ECO:0000256" key="2">
    <source>
        <dbReference type="ARBA" id="ARBA00022801"/>
    </source>
</evidence>
<evidence type="ECO:0000313" key="6">
    <source>
        <dbReference type="EMBL" id="EDR06831.1"/>
    </source>
</evidence>
<dbReference type="PANTHER" id="PTHR46072">
    <property type="entry name" value="AMIDASE-RELATED-RELATED"/>
    <property type="match status" value="1"/>
</dbReference>
<feature type="binding site" evidence="4">
    <location>
        <position position="177"/>
    </location>
    <ligand>
        <name>substrate</name>
    </ligand>
</feature>
<feature type="domain" description="Amidase" evidence="5">
    <location>
        <begin position="68"/>
        <end position="557"/>
    </location>
</feature>
<dbReference type="EMBL" id="DS547107">
    <property type="protein sequence ID" value="EDR06831.1"/>
    <property type="molecule type" value="Genomic_DNA"/>
</dbReference>
<dbReference type="OrthoDB" id="6428749at2759"/>
<dbReference type="Pfam" id="PF01425">
    <property type="entry name" value="Amidase"/>
    <property type="match status" value="1"/>
</dbReference>
<feature type="binding site" evidence="4">
    <location>
        <position position="203"/>
    </location>
    <ligand>
        <name>substrate</name>
    </ligand>
</feature>
<dbReference type="SUPFAM" id="SSF75304">
    <property type="entry name" value="Amidase signature (AS) enzymes"/>
    <property type="match status" value="1"/>
</dbReference>
<keyword evidence="2" id="KW-0378">Hydrolase</keyword>